<keyword evidence="3" id="KW-0255">Endonuclease</keyword>
<dbReference type="GO" id="GO:0004519">
    <property type="term" value="F:endonuclease activity"/>
    <property type="evidence" value="ECO:0007669"/>
    <property type="project" value="UniProtKB-KW"/>
</dbReference>
<evidence type="ECO:0000256" key="1">
    <source>
        <dbReference type="SAM" id="MobiDB-lite"/>
    </source>
</evidence>
<gene>
    <name evidence="3" type="ORF">LV82_01034</name>
</gene>
<organism evidence="3 4">
    <name type="scientific">Albidovulum inexpectatum</name>
    <dbReference type="NCBI Taxonomy" id="196587"/>
    <lineage>
        <taxon>Bacteria</taxon>
        <taxon>Pseudomonadati</taxon>
        <taxon>Pseudomonadota</taxon>
        <taxon>Alphaproteobacteria</taxon>
        <taxon>Rhodobacterales</taxon>
        <taxon>Paracoccaceae</taxon>
        <taxon>Albidovulum</taxon>
    </lineage>
</organism>
<keyword evidence="2" id="KW-1133">Transmembrane helix</keyword>
<keyword evidence="4" id="KW-1185">Reference proteome</keyword>
<dbReference type="Proteomes" id="UP000239736">
    <property type="component" value="Unassembled WGS sequence"/>
</dbReference>
<name>A0A2S5JJX3_9RHOB</name>
<reference evidence="3 4" key="1">
    <citation type="submission" date="2018-01" db="EMBL/GenBank/DDBJ databases">
        <title>Genomic Encyclopedia of Archaeal and Bacterial Type Strains, Phase II (KMG-II): from individual species to whole genera.</title>
        <authorList>
            <person name="Goeker M."/>
        </authorList>
    </citation>
    <scope>NUCLEOTIDE SEQUENCE [LARGE SCALE GENOMIC DNA]</scope>
    <source>
        <strain evidence="3 4">DSM 12048</strain>
    </source>
</reference>
<feature type="region of interest" description="Disordered" evidence="1">
    <location>
        <begin position="79"/>
        <end position="102"/>
    </location>
</feature>
<keyword evidence="3" id="KW-0540">Nuclease</keyword>
<evidence type="ECO:0000313" key="4">
    <source>
        <dbReference type="Proteomes" id="UP000239736"/>
    </source>
</evidence>
<keyword evidence="2" id="KW-0472">Membrane</keyword>
<feature type="transmembrane region" description="Helical" evidence="2">
    <location>
        <begin position="12"/>
        <end position="31"/>
    </location>
</feature>
<comment type="caution">
    <text evidence="3">The sequence shown here is derived from an EMBL/GenBank/DDBJ whole genome shotgun (WGS) entry which is preliminary data.</text>
</comment>
<dbReference type="AlphaFoldDB" id="A0A2S5JJX3"/>
<dbReference type="EMBL" id="PRDS01000002">
    <property type="protein sequence ID" value="PPB81817.1"/>
    <property type="molecule type" value="Genomic_DNA"/>
</dbReference>
<accession>A0A2S5JJX3</accession>
<dbReference type="RefSeq" id="WP_104069639.1">
    <property type="nucleotide sequence ID" value="NZ_PRDS01000002.1"/>
</dbReference>
<keyword evidence="3" id="KW-0378">Hydrolase</keyword>
<proteinExistence type="predicted"/>
<dbReference type="Gene3D" id="1.10.150.20">
    <property type="entry name" value="5' to 3' exonuclease, C-terminal subdomain"/>
    <property type="match status" value="1"/>
</dbReference>
<dbReference type="OrthoDB" id="9807941at2"/>
<evidence type="ECO:0000256" key="2">
    <source>
        <dbReference type="SAM" id="Phobius"/>
    </source>
</evidence>
<sequence length="233" mass="24863">MPDHHSTNCRRNAWAVAIAAGLLLALMLLLVPKMGFLLSVLLGAILAIVLGLFLVWAFCNPVDENDAVTYSASSVAQDAAGSASSEEPENPQGTSGAAATSEGVAQAEAQDPLFASSTLEGAMARGSEEPVGSAEFLPAPRDGNADDLKKIKGIGPKLETLLNELGVWHFDQIAAWTARDIAEVDEKLGAFRGRITRDEWVRQARLLARGEETAFSERVDRGELYRGDDDDAV</sequence>
<feature type="transmembrane region" description="Helical" evidence="2">
    <location>
        <begin position="36"/>
        <end position="58"/>
    </location>
</feature>
<keyword evidence="2" id="KW-0812">Transmembrane</keyword>
<protein>
    <submittedName>
        <fullName evidence="3">Putative flap endonuclease-1-like 5' DNA nuclease</fullName>
    </submittedName>
</protein>
<evidence type="ECO:0000313" key="3">
    <source>
        <dbReference type="EMBL" id="PPB81817.1"/>
    </source>
</evidence>